<feature type="transmembrane region" description="Helical" evidence="8">
    <location>
        <begin position="306"/>
        <end position="327"/>
    </location>
</feature>
<dbReference type="PANTHER" id="PTHR43394:SF1">
    <property type="entry name" value="ATP-BINDING CASSETTE SUB-FAMILY B MEMBER 10, MITOCHONDRIAL"/>
    <property type="match status" value="1"/>
</dbReference>
<dbReference type="InterPro" id="IPR003593">
    <property type="entry name" value="AAA+_ATPase"/>
</dbReference>
<feature type="transmembrane region" description="Helical" evidence="8">
    <location>
        <begin position="84"/>
        <end position="104"/>
    </location>
</feature>
<dbReference type="PANTHER" id="PTHR43394">
    <property type="entry name" value="ATP-DEPENDENT PERMEASE MDL1, MITOCHONDRIAL"/>
    <property type="match status" value="1"/>
</dbReference>
<dbReference type="PROSITE" id="PS00211">
    <property type="entry name" value="ABC_TRANSPORTER_1"/>
    <property type="match status" value="1"/>
</dbReference>
<dbReference type="Pfam" id="PF00664">
    <property type="entry name" value="ABC_membrane"/>
    <property type="match status" value="1"/>
</dbReference>
<dbReference type="AlphaFoldDB" id="A0A6L5Y8L7"/>
<keyword evidence="5 11" id="KW-0067">ATP-binding</keyword>
<dbReference type="EMBL" id="VUNH01000001">
    <property type="protein sequence ID" value="MST54620.1"/>
    <property type="molecule type" value="Genomic_DNA"/>
</dbReference>
<evidence type="ECO:0000259" key="9">
    <source>
        <dbReference type="PROSITE" id="PS50893"/>
    </source>
</evidence>
<dbReference type="InterPro" id="IPR036640">
    <property type="entry name" value="ABC1_TM_sf"/>
</dbReference>
<feature type="domain" description="ABC transmembrane type-1" evidence="10">
    <location>
        <begin position="87"/>
        <end position="366"/>
    </location>
</feature>
<dbReference type="GO" id="GO:0005886">
    <property type="term" value="C:plasma membrane"/>
    <property type="evidence" value="ECO:0007669"/>
    <property type="project" value="UniProtKB-SubCell"/>
</dbReference>
<dbReference type="GO" id="GO:0005524">
    <property type="term" value="F:ATP binding"/>
    <property type="evidence" value="ECO:0007669"/>
    <property type="project" value="UniProtKB-KW"/>
</dbReference>
<dbReference type="Pfam" id="PF00005">
    <property type="entry name" value="ABC_tran"/>
    <property type="match status" value="1"/>
</dbReference>
<evidence type="ECO:0000256" key="1">
    <source>
        <dbReference type="ARBA" id="ARBA00004651"/>
    </source>
</evidence>
<feature type="transmembrane region" description="Helical" evidence="8">
    <location>
        <begin position="224"/>
        <end position="243"/>
    </location>
</feature>
<dbReference type="InterPro" id="IPR017871">
    <property type="entry name" value="ABC_transporter-like_CS"/>
</dbReference>
<dbReference type="InterPro" id="IPR003439">
    <property type="entry name" value="ABC_transporter-like_ATP-bd"/>
</dbReference>
<dbReference type="GO" id="GO:0016887">
    <property type="term" value="F:ATP hydrolysis activity"/>
    <property type="evidence" value="ECO:0007669"/>
    <property type="project" value="InterPro"/>
</dbReference>
<dbReference type="SMART" id="SM00382">
    <property type="entry name" value="AAA"/>
    <property type="match status" value="1"/>
</dbReference>
<dbReference type="PROSITE" id="PS50893">
    <property type="entry name" value="ABC_TRANSPORTER_2"/>
    <property type="match status" value="1"/>
</dbReference>
<dbReference type="SUPFAM" id="SSF90123">
    <property type="entry name" value="ABC transporter transmembrane region"/>
    <property type="match status" value="1"/>
</dbReference>
<dbReference type="CDD" id="cd18552">
    <property type="entry name" value="ABC_6TM_MsbA_like"/>
    <property type="match status" value="1"/>
</dbReference>
<evidence type="ECO:0000256" key="2">
    <source>
        <dbReference type="ARBA" id="ARBA00022448"/>
    </source>
</evidence>
<feature type="transmembrane region" description="Helical" evidence="8">
    <location>
        <begin position="119"/>
        <end position="138"/>
    </location>
</feature>
<evidence type="ECO:0000313" key="12">
    <source>
        <dbReference type="Proteomes" id="UP000473699"/>
    </source>
</evidence>
<reference evidence="11 12" key="1">
    <citation type="submission" date="2019-08" db="EMBL/GenBank/DDBJ databases">
        <title>In-depth cultivation of the pig gut microbiome towards novel bacterial diversity and tailored functional studies.</title>
        <authorList>
            <person name="Wylensek D."/>
            <person name="Hitch T.C.A."/>
            <person name="Clavel T."/>
        </authorList>
    </citation>
    <scope>NUCLEOTIDE SEQUENCE [LARGE SCALE GENOMIC DNA]</scope>
    <source>
        <strain evidence="11 12">SM-530-WT-4B</strain>
    </source>
</reference>
<dbReference type="InterPro" id="IPR011527">
    <property type="entry name" value="ABC1_TM_dom"/>
</dbReference>
<evidence type="ECO:0000313" key="11">
    <source>
        <dbReference type="EMBL" id="MST54620.1"/>
    </source>
</evidence>
<comment type="subcellular location">
    <subcellularLocation>
        <location evidence="1">Cell membrane</location>
        <topology evidence="1">Multi-pass membrane protein</topology>
    </subcellularLocation>
</comment>
<keyword evidence="6 8" id="KW-1133">Transmembrane helix</keyword>
<accession>A0A6L5Y8L7</accession>
<evidence type="ECO:0000256" key="6">
    <source>
        <dbReference type="ARBA" id="ARBA00022989"/>
    </source>
</evidence>
<evidence type="ECO:0000256" key="5">
    <source>
        <dbReference type="ARBA" id="ARBA00022840"/>
    </source>
</evidence>
<dbReference type="PROSITE" id="PS50929">
    <property type="entry name" value="ABC_TM1F"/>
    <property type="match status" value="1"/>
</dbReference>
<dbReference type="FunFam" id="3.40.50.300:FF:000287">
    <property type="entry name" value="Multidrug ABC transporter ATP-binding protein"/>
    <property type="match status" value="1"/>
</dbReference>
<keyword evidence="4" id="KW-0547">Nucleotide-binding</keyword>
<dbReference type="SUPFAM" id="SSF52540">
    <property type="entry name" value="P-loop containing nucleoside triphosphate hydrolases"/>
    <property type="match status" value="1"/>
</dbReference>
<evidence type="ECO:0000256" key="7">
    <source>
        <dbReference type="ARBA" id="ARBA00023136"/>
    </source>
</evidence>
<keyword evidence="12" id="KW-1185">Reference proteome</keyword>
<name>A0A6L5Y8L7_9BACT</name>
<sequence length="641" mass="70904">MSPSSSANTALRGLPTRSPRFCGIRNRSRRRGSVCTSLPPQSRPALRRRFATFSKGWRPIMKEKGSKPLYRRLAALLLPYRAKLGCAFVCMVGAGLCAAIPAWLMKNVVDGVLIRKDYAMLNVLVVSLVVLFVFKAVFTYGQKYLMGWVGQKVVMDMRVAAYAHLQTLSLKFINDKRVGELLSRVTNDANMLQMTVTNVAVDLVVQGVSCAAMLSYCLYLNWKLMLYTLLILPLVVLVLKSAAEILRKVGRRMQQCVADLSAVAEEALSAIRIVRAFATEDLELSRFKESNRQNFDVIIQGVKINAALNGAVEVLLIVALALILWLGGRQVLDDIMSPGELIAFLGSLGFLASPINNFTRAVSQLQFGFAAAERIFSLLDNDDRVVTPPGAVVLKRLRGEVRFENVWFSYEPEQWILKDLNLTVRPGEKIAVVGATGAGKSTLVDLVQRFYDPQKGTVFIDGHDVKNVDLQSLRTQIGVVPQDPVLMKGSIAFNIAYGYEAKKSEIEEAAVIAGISEFIDSLPDKYDTEVGIRGVTVSGGQRQRIAIARAIVRNPRIIILDEATSSLDAAVERQIQEAMDRAMEGRTSFIIAHRLSTIINADRILYLENGHIIEEGTHEELLRKNGAYQKLFSLQYGAGHP</sequence>
<dbReference type="GO" id="GO:0015421">
    <property type="term" value="F:ABC-type oligopeptide transporter activity"/>
    <property type="evidence" value="ECO:0007669"/>
    <property type="project" value="TreeGrafter"/>
</dbReference>
<evidence type="ECO:0000256" key="4">
    <source>
        <dbReference type="ARBA" id="ARBA00022741"/>
    </source>
</evidence>
<protein>
    <submittedName>
        <fullName evidence="11">ABC transporter ATP-binding protein</fullName>
    </submittedName>
</protein>
<keyword evidence="3 8" id="KW-0812">Transmembrane</keyword>
<comment type="caution">
    <text evidence="11">The sequence shown here is derived from an EMBL/GenBank/DDBJ whole genome shotgun (WGS) entry which is preliminary data.</text>
</comment>
<dbReference type="InterPro" id="IPR039421">
    <property type="entry name" value="Type_1_exporter"/>
</dbReference>
<evidence type="ECO:0000259" key="10">
    <source>
        <dbReference type="PROSITE" id="PS50929"/>
    </source>
</evidence>
<keyword evidence="2" id="KW-0813">Transport</keyword>
<dbReference type="CDD" id="cd03249">
    <property type="entry name" value="ABC_MTABC3_MDL1_MDL2"/>
    <property type="match status" value="1"/>
</dbReference>
<dbReference type="Proteomes" id="UP000473699">
    <property type="component" value="Unassembled WGS sequence"/>
</dbReference>
<feature type="transmembrane region" description="Helical" evidence="8">
    <location>
        <begin position="199"/>
        <end position="218"/>
    </location>
</feature>
<evidence type="ECO:0000256" key="3">
    <source>
        <dbReference type="ARBA" id="ARBA00022692"/>
    </source>
</evidence>
<organism evidence="11 12">
    <name type="scientific">Pyramidobacter porci</name>
    <dbReference type="NCBI Taxonomy" id="2605789"/>
    <lineage>
        <taxon>Bacteria</taxon>
        <taxon>Thermotogati</taxon>
        <taxon>Synergistota</taxon>
        <taxon>Synergistia</taxon>
        <taxon>Synergistales</taxon>
        <taxon>Dethiosulfovibrionaceae</taxon>
        <taxon>Pyramidobacter</taxon>
    </lineage>
</organism>
<proteinExistence type="predicted"/>
<feature type="domain" description="ABC transporter" evidence="9">
    <location>
        <begin position="401"/>
        <end position="634"/>
    </location>
</feature>
<evidence type="ECO:0000256" key="8">
    <source>
        <dbReference type="SAM" id="Phobius"/>
    </source>
</evidence>
<gene>
    <name evidence="11" type="ORF">FYJ74_00940</name>
</gene>
<dbReference type="InterPro" id="IPR027417">
    <property type="entry name" value="P-loop_NTPase"/>
</dbReference>
<keyword evidence="7 8" id="KW-0472">Membrane</keyword>
<dbReference type="Gene3D" id="3.40.50.300">
    <property type="entry name" value="P-loop containing nucleotide triphosphate hydrolases"/>
    <property type="match status" value="1"/>
</dbReference>
<dbReference type="Gene3D" id="1.20.1560.10">
    <property type="entry name" value="ABC transporter type 1, transmembrane domain"/>
    <property type="match status" value="1"/>
</dbReference>